<dbReference type="AlphaFoldDB" id="A0A9Q1G3P4"/>
<protein>
    <submittedName>
        <fullName evidence="1">Uncharacterized protein</fullName>
    </submittedName>
</protein>
<reference evidence="1" key="1">
    <citation type="journal article" date="2023" name="Science">
        <title>Genome structures resolve the early diversification of teleost fishes.</title>
        <authorList>
            <person name="Parey E."/>
            <person name="Louis A."/>
            <person name="Montfort J."/>
            <person name="Bouchez O."/>
            <person name="Roques C."/>
            <person name="Iampietro C."/>
            <person name="Lluch J."/>
            <person name="Castinel A."/>
            <person name="Donnadieu C."/>
            <person name="Desvignes T."/>
            <person name="Floi Bucao C."/>
            <person name="Jouanno E."/>
            <person name="Wen M."/>
            <person name="Mejri S."/>
            <person name="Dirks R."/>
            <person name="Jansen H."/>
            <person name="Henkel C."/>
            <person name="Chen W.J."/>
            <person name="Zahm M."/>
            <person name="Cabau C."/>
            <person name="Klopp C."/>
            <person name="Thompson A.W."/>
            <person name="Robinson-Rechavi M."/>
            <person name="Braasch I."/>
            <person name="Lecointre G."/>
            <person name="Bobe J."/>
            <person name="Postlethwait J.H."/>
            <person name="Berthelot C."/>
            <person name="Roest Crollius H."/>
            <person name="Guiguen Y."/>
        </authorList>
    </citation>
    <scope>NUCLEOTIDE SEQUENCE</scope>
    <source>
        <strain evidence="1">WJC10195</strain>
    </source>
</reference>
<comment type="caution">
    <text evidence="1">The sequence shown here is derived from an EMBL/GenBank/DDBJ whole genome shotgun (WGS) entry which is preliminary data.</text>
</comment>
<accession>A0A9Q1G3P4</accession>
<keyword evidence="2" id="KW-1185">Reference proteome</keyword>
<evidence type="ECO:0000313" key="1">
    <source>
        <dbReference type="EMBL" id="KAJ8374918.1"/>
    </source>
</evidence>
<dbReference type="EMBL" id="JAINUF010000002">
    <property type="protein sequence ID" value="KAJ8374918.1"/>
    <property type="molecule type" value="Genomic_DNA"/>
</dbReference>
<evidence type="ECO:0000313" key="2">
    <source>
        <dbReference type="Proteomes" id="UP001152622"/>
    </source>
</evidence>
<organism evidence="1 2">
    <name type="scientific">Synaphobranchus kaupii</name>
    <name type="common">Kaup's arrowtooth eel</name>
    <dbReference type="NCBI Taxonomy" id="118154"/>
    <lineage>
        <taxon>Eukaryota</taxon>
        <taxon>Metazoa</taxon>
        <taxon>Chordata</taxon>
        <taxon>Craniata</taxon>
        <taxon>Vertebrata</taxon>
        <taxon>Euteleostomi</taxon>
        <taxon>Actinopterygii</taxon>
        <taxon>Neopterygii</taxon>
        <taxon>Teleostei</taxon>
        <taxon>Anguilliformes</taxon>
        <taxon>Synaphobranchidae</taxon>
        <taxon>Synaphobranchus</taxon>
    </lineage>
</organism>
<gene>
    <name evidence="1" type="ORF">SKAU_G00054980</name>
</gene>
<proteinExistence type="predicted"/>
<name>A0A9Q1G3P4_SYNKA</name>
<sequence>MKGRPRNEVARLLRACSAGASSAERSAREQRGRLLSRAVLGVLAAAAVTMCCKRGSARMSARLSGRALNATPHCLHASFNPPSRGSVASVASPT</sequence>
<dbReference type="Proteomes" id="UP001152622">
    <property type="component" value="Chromosome 2"/>
</dbReference>